<dbReference type="PROSITE" id="PS50040">
    <property type="entry name" value="EF1G_C"/>
    <property type="match status" value="1"/>
</dbReference>
<evidence type="ECO:0000256" key="2">
    <source>
        <dbReference type="ARBA" id="ARBA00022917"/>
    </source>
</evidence>
<proteinExistence type="predicted"/>
<keyword evidence="8" id="KW-1185">Reference proteome</keyword>
<dbReference type="EMBL" id="JAJJMA010110074">
    <property type="protein sequence ID" value="MCL7031227.1"/>
    <property type="molecule type" value="Genomic_DNA"/>
</dbReference>
<reference evidence="7" key="1">
    <citation type="submission" date="2022-03" db="EMBL/GenBank/DDBJ databases">
        <title>A functionally conserved STORR gene fusion in Papaver species that diverged 16.8 million years ago.</title>
        <authorList>
            <person name="Catania T."/>
        </authorList>
    </citation>
    <scope>NUCLEOTIDE SEQUENCE</scope>
    <source>
        <strain evidence="7">S-191538</strain>
    </source>
</reference>
<dbReference type="InterPro" id="IPR004046">
    <property type="entry name" value="GST_C"/>
</dbReference>
<sequence length="343" mass="39784">MANLKCYQSLFFSCYQSAQPKPRNFIYLFFIIVCLIHVLHTPKGSVFESNVIAFYIARSMEGTSNPLLGSSLYELGLIKQWIIFSSSKVKANICRWLYPRLVAIMNLKRALTTLDSYLSSNTYLVRDCVTLADIIMTCDLFRGFNFLLTKSFTEKFPNVERYFWIVVKLPEFSSELGRVIQTVIVPEVQSARSLKRKVQVHDEAPKPKAKNPLDMLPPITMILDEYDPEGYSLWLCHNKYSEDNLVSLKSKVDGFLQRIELVHDYNFGKMLIIGKEPNVKVTGLWLFRRKEIPQFFMDGSYGMESYDWVKVDIFDDCQKERVNQIFKGQNPFEGEALLEAKIF</sequence>
<dbReference type="CDD" id="cd03181">
    <property type="entry name" value="GST_C_EF1Bgamma_like"/>
    <property type="match status" value="1"/>
</dbReference>
<dbReference type="PANTHER" id="PTHR44372">
    <property type="entry name" value="ELONGATION FACTOR 1-GAMMA 1-RELATED"/>
    <property type="match status" value="1"/>
</dbReference>
<keyword evidence="2 3" id="KW-0648">Protein biosynthesis</keyword>
<dbReference type="InterPro" id="IPR001662">
    <property type="entry name" value="EF1B_G_C"/>
</dbReference>
<dbReference type="Pfam" id="PF00647">
    <property type="entry name" value="EF1G"/>
    <property type="match status" value="1"/>
</dbReference>
<dbReference type="Proteomes" id="UP001177140">
    <property type="component" value="Unassembled WGS sequence"/>
</dbReference>
<gene>
    <name evidence="7" type="ORF">MKW94_001587</name>
</gene>
<dbReference type="GO" id="GO:0004364">
    <property type="term" value="F:glutathione transferase activity"/>
    <property type="evidence" value="ECO:0007669"/>
    <property type="project" value="InterPro"/>
</dbReference>
<dbReference type="SMART" id="SM01183">
    <property type="entry name" value="EF1G"/>
    <property type="match status" value="1"/>
</dbReference>
<dbReference type="InterPro" id="IPR044628">
    <property type="entry name" value="EF-1-gamma_plant"/>
</dbReference>
<dbReference type="InterPro" id="IPR036282">
    <property type="entry name" value="Glutathione-S-Trfase_C_sf"/>
</dbReference>
<dbReference type="InterPro" id="IPR036433">
    <property type="entry name" value="EF1B_G_C_sf"/>
</dbReference>
<dbReference type="SUPFAM" id="SSF89942">
    <property type="entry name" value="eEF1-gamma domain"/>
    <property type="match status" value="1"/>
</dbReference>
<organism evidence="7 8">
    <name type="scientific">Papaver nudicaule</name>
    <name type="common">Iceland poppy</name>
    <dbReference type="NCBI Taxonomy" id="74823"/>
    <lineage>
        <taxon>Eukaryota</taxon>
        <taxon>Viridiplantae</taxon>
        <taxon>Streptophyta</taxon>
        <taxon>Embryophyta</taxon>
        <taxon>Tracheophyta</taxon>
        <taxon>Spermatophyta</taxon>
        <taxon>Magnoliopsida</taxon>
        <taxon>Ranunculales</taxon>
        <taxon>Papaveraceae</taxon>
        <taxon>Papaveroideae</taxon>
        <taxon>Papaver</taxon>
    </lineage>
</organism>
<accession>A0AA41S6Q4</accession>
<dbReference type="PANTHER" id="PTHR44372:SF1">
    <property type="entry name" value="ELONGATION FACTOR 1-GAMMA 3"/>
    <property type="match status" value="1"/>
</dbReference>
<evidence type="ECO:0000259" key="5">
    <source>
        <dbReference type="PROSITE" id="PS50040"/>
    </source>
</evidence>
<evidence type="ECO:0000313" key="7">
    <source>
        <dbReference type="EMBL" id="MCL7031227.1"/>
    </source>
</evidence>
<feature type="transmembrane region" description="Helical" evidence="4">
    <location>
        <begin position="25"/>
        <end position="42"/>
    </location>
</feature>
<keyword evidence="1 3" id="KW-0251">Elongation factor</keyword>
<feature type="domain" description="EF-1-gamma C-terminal" evidence="5">
    <location>
        <begin position="187"/>
        <end position="343"/>
    </location>
</feature>
<evidence type="ECO:0000256" key="4">
    <source>
        <dbReference type="SAM" id="Phobius"/>
    </source>
</evidence>
<dbReference type="InterPro" id="IPR010987">
    <property type="entry name" value="Glutathione-S-Trfase_C-like"/>
</dbReference>
<comment type="caution">
    <text evidence="7">The sequence shown here is derived from an EMBL/GenBank/DDBJ whole genome shotgun (WGS) entry which is preliminary data.</text>
</comment>
<dbReference type="SUPFAM" id="SSF47616">
    <property type="entry name" value="GST C-terminal domain-like"/>
    <property type="match status" value="1"/>
</dbReference>
<dbReference type="Gene3D" id="1.20.1050.10">
    <property type="match status" value="1"/>
</dbReference>
<evidence type="ECO:0000256" key="3">
    <source>
        <dbReference type="PROSITE-ProRule" id="PRU00519"/>
    </source>
</evidence>
<name>A0AA41S6Q4_PAPNU</name>
<evidence type="ECO:0008006" key="9">
    <source>
        <dbReference type="Google" id="ProtNLM"/>
    </source>
</evidence>
<dbReference type="Pfam" id="PF00043">
    <property type="entry name" value="GST_C"/>
    <property type="match status" value="1"/>
</dbReference>
<protein>
    <recommendedName>
        <fullName evidence="9">Elongation factor 1-gamma</fullName>
    </recommendedName>
</protein>
<keyword evidence="4" id="KW-1133">Transmembrane helix</keyword>
<evidence type="ECO:0000259" key="6">
    <source>
        <dbReference type="PROSITE" id="PS50405"/>
    </source>
</evidence>
<evidence type="ECO:0000256" key="1">
    <source>
        <dbReference type="ARBA" id="ARBA00022768"/>
    </source>
</evidence>
<dbReference type="Gene3D" id="3.30.70.1010">
    <property type="entry name" value="Translation elongation factor EF1B, gamma chain, conserved domain"/>
    <property type="match status" value="1"/>
</dbReference>
<dbReference type="AlphaFoldDB" id="A0AA41S6Q4"/>
<dbReference type="PROSITE" id="PS50405">
    <property type="entry name" value="GST_CTER"/>
    <property type="match status" value="1"/>
</dbReference>
<dbReference type="GO" id="GO:0003746">
    <property type="term" value="F:translation elongation factor activity"/>
    <property type="evidence" value="ECO:0007669"/>
    <property type="project" value="UniProtKB-UniRule"/>
</dbReference>
<feature type="domain" description="GST C-terminal" evidence="6">
    <location>
        <begin position="71"/>
        <end position="194"/>
    </location>
</feature>
<keyword evidence="4" id="KW-0472">Membrane</keyword>
<evidence type="ECO:0000313" key="8">
    <source>
        <dbReference type="Proteomes" id="UP001177140"/>
    </source>
</evidence>
<keyword evidence="4" id="KW-0812">Transmembrane</keyword>